<protein>
    <submittedName>
        <fullName evidence="2">STAS domain-containing protein</fullName>
    </submittedName>
</protein>
<proteinExistence type="predicted"/>
<gene>
    <name evidence="2" type="ORF">F9802_08045</name>
</gene>
<dbReference type="AlphaFoldDB" id="A0A6I1FGE9"/>
<dbReference type="PANTHER" id="PTHR33745">
    <property type="entry name" value="RSBT ANTAGONIST PROTEIN RSBS-RELATED"/>
    <property type="match status" value="1"/>
</dbReference>
<dbReference type="EMBL" id="WEIO01000004">
    <property type="protein sequence ID" value="KAB7707253.1"/>
    <property type="molecule type" value="Genomic_DNA"/>
</dbReference>
<feature type="domain" description="STAS" evidence="1">
    <location>
        <begin position="159"/>
        <end position="270"/>
    </location>
</feature>
<dbReference type="Proteomes" id="UP000429595">
    <property type="component" value="Unassembled WGS sequence"/>
</dbReference>
<sequence>MKRISSVAAYLNENAEKLANEIVHNIVQRFEFEVPKQEIDAAIIVYTDFISLLGEAIIFEKDDAPEGLIEWSKTNGERTAAQGEKVSIIIARYPHTRLVFIEKLTNISIEFGLPAEEVVFINKRFNYMLDISIKETVLAFERVTDEIIKEARSEILGLSAPVVPLQDGLAVLPLIGTINEERAKYLVEATIPKIAEWQLEYLIIDFSGILHIDDMVEKHLFEIHRILKLLGIKAIATGIRPDLAQKFVSIGVDLSSIETYATVKQAMERMK</sequence>
<dbReference type="PANTHER" id="PTHR33745:SF8">
    <property type="entry name" value="BLUE-LIGHT PHOTORECEPTOR"/>
    <property type="match status" value="1"/>
</dbReference>
<organism evidence="2 3">
    <name type="scientific">Bacillus aerolatus</name>
    <dbReference type="NCBI Taxonomy" id="2653354"/>
    <lineage>
        <taxon>Bacteria</taxon>
        <taxon>Bacillati</taxon>
        <taxon>Bacillota</taxon>
        <taxon>Bacilli</taxon>
        <taxon>Bacillales</taxon>
        <taxon>Bacillaceae</taxon>
        <taxon>Bacillus</taxon>
    </lineage>
</organism>
<reference evidence="2 3" key="1">
    <citation type="submission" date="2019-10" db="EMBL/GenBank/DDBJ databases">
        <title>Bacillus aerolatum sp. nov., isolated from bioaerosol of sport playgrounds.</title>
        <authorList>
            <person name="Chen P."/>
            <person name="Zhang G."/>
        </authorList>
    </citation>
    <scope>NUCLEOTIDE SEQUENCE [LARGE SCALE GENOMIC DNA]</scope>
    <source>
        <strain evidence="2 3">CX253</strain>
    </source>
</reference>
<dbReference type="SUPFAM" id="SSF52091">
    <property type="entry name" value="SpoIIaa-like"/>
    <property type="match status" value="1"/>
</dbReference>
<evidence type="ECO:0000313" key="3">
    <source>
        <dbReference type="Proteomes" id="UP000429595"/>
    </source>
</evidence>
<evidence type="ECO:0000259" key="1">
    <source>
        <dbReference type="PROSITE" id="PS50801"/>
    </source>
</evidence>
<evidence type="ECO:0000313" key="2">
    <source>
        <dbReference type="EMBL" id="KAB7707253.1"/>
    </source>
</evidence>
<dbReference type="CDD" id="cd07041">
    <property type="entry name" value="STAS_RsbR_RsbS_like"/>
    <property type="match status" value="1"/>
</dbReference>
<dbReference type="Gene3D" id="3.30.750.24">
    <property type="entry name" value="STAS domain"/>
    <property type="match status" value="1"/>
</dbReference>
<dbReference type="InterPro" id="IPR002645">
    <property type="entry name" value="STAS_dom"/>
</dbReference>
<dbReference type="InterPro" id="IPR036513">
    <property type="entry name" value="STAS_dom_sf"/>
</dbReference>
<dbReference type="PROSITE" id="PS50801">
    <property type="entry name" value="STAS"/>
    <property type="match status" value="1"/>
</dbReference>
<keyword evidence="3" id="KW-1185">Reference proteome</keyword>
<dbReference type="InterPro" id="IPR051932">
    <property type="entry name" value="Bact_StressResp_Reg"/>
</dbReference>
<accession>A0A6I1FGE9</accession>
<comment type="caution">
    <text evidence="2">The sequence shown here is derived from an EMBL/GenBank/DDBJ whole genome shotgun (WGS) entry which is preliminary data.</text>
</comment>
<dbReference type="Pfam" id="PF01740">
    <property type="entry name" value="STAS"/>
    <property type="match status" value="1"/>
</dbReference>
<name>A0A6I1FGE9_9BACI</name>